<evidence type="ECO:0000313" key="1">
    <source>
        <dbReference type="EMBL" id="KAJ8629608.1"/>
    </source>
</evidence>
<sequence length="216" mass="24632">MAAGAVSVFLTKLYELIDKEAHLLSHASDDVRLLREKLQWLNLSLEEADNKCRKDDEIKLWVTQVRAATFEAEDIIDKFFLSVKLPCRRASIKGLVRNPINRWTTLHNTVKEIQKINSRLDNISVNRSKLGLGNIQCRGEASTSGREEKRAPRVEEVDVVGLKDEAEEMIPEGFQHVTTLRELVLSQQPPEFVKRVQRNGSDWSKIQHLSSVMTMG</sequence>
<accession>A0ACC2L976</accession>
<protein>
    <submittedName>
        <fullName evidence="1">Uncharacterized protein</fullName>
    </submittedName>
</protein>
<dbReference type="EMBL" id="CM056815">
    <property type="protein sequence ID" value="KAJ8629608.1"/>
    <property type="molecule type" value="Genomic_DNA"/>
</dbReference>
<comment type="caution">
    <text evidence="1">The sequence shown here is derived from an EMBL/GenBank/DDBJ whole genome shotgun (WGS) entry which is preliminary data.</text>
</comment>
<gene>
    <name evidence="1" type="ORF">MRB53_022931</name>
</gene>
<dbReference type="Proteomes" id="UP001234297">
    <property type="component" value="Chromosome 7"/>
</dbReference>
<organism evidence="1 2">
    <name type="scientific">Persea americana</name>
    <name type="common">Avocado</name>
    <dbReference type="NCBI Taxonomy" id="3435"/>
    <lineage>
        <taxon>Eukaryota</taxon>
        <taxon>Viridiplantae</taxon>
        <taxon>Streptophyta</taxon>
        <taxon>Embryophyta</taxon>
        <taxon>Tracheophyta</taxon>
        <taxon>Spermatophyta</taxon>
        <taxon>Magnoliopsida</taxon>
        <taxon>Magnoliidae</taxon>
        <taxon>Laurales</taxon>
        <taxon>Lauraceae</taxon>
        <taxon>Persea</taxon>
    </lineage>
</organism>
<evidence type="ECO:0000313" key="2">
    <source>
        <dbReference type="Proteomes" id="UP001234297"/>
    </source>
</evidence>
<reference evidence="1 2" key="1">
    <citation type="journal article" date="2022" name="Hortic Res">
        <title>A haplotype resolved chromosomal level avocado genome allows analysis of novel avocado genes.</title>
        <authorList>
            <person name="Nath O."/>
            <person name="Fletcher S.J."/>
            <person name="Hayward A."/>
            <person name="Shaw L.M."/>
            <person name="Masouleh A.K."/>
            <person name="Furtado A."/>
            <person name="Henry R.J."/>
            <person name="Mitter N."/>
        </authorList>
    </citation>
    <scope>NUCLEOTIDE SEQUENCE [LARGE SCALE GENOMIC DNA]</scope>
    <source>
        <strain evidence="2">cv. Hass</strain>
    </source>
</reference>
<keyword evidence="2" id="KW-1185">Reference proteome</keyword>
<name>A0ACC2L976_PERAE</name>
<proteinExistence type="predicted"/>